<dbReference type="GeneID" id="11541208"/>
<dbReference type="EMBL" id="JN116826">
    <property type="protein sequence ID" value="AEV52131.1"/>
    <property type="molecule type" value="Genomic_DNA"/>
</dbReference>
<evidence type="ECO:0000313" key="2">
    <source>
        <dbReference type="Proteomes" id="UP000005433"/>
    </source>
</evidence>
<keyword evidence="2" id="KW-1185">Reference proteome</keyword>
<evidence type="ECO:0000313" key="1">
    <source>
        <dbReference type="EMBL" id="AEV52131.1"/>
    </source>
</evidence>
<accession>G9FHP3</accession>
<proteinExistence type="predicted"/>
<sequence length="112" mass="13135">MKTTLELILEAMILEGWDEEWGGDVDAPTGCYSRLSVEASDLPDVMLSFGDLVEDAEEGFTLDALIGYWLYRKDSMGIPYPERYETEQQAIHRYEELEESYERWYDEDELYV</sequence>
<organism evidence="1 2">
    <name type="scientific">Rhodococcus phage RGL3</name>
    <dbReference type="NCBI Taxonomy" id="2922221"/>
    <lineage>
        <taxon>Viruses</taxon>
        <taxon>Duplodnaviria</taxon>
        <taxon>Heunggongvirae</taxon>
        <taxon>Uroviricota</taxon>
        <taxon>Caudoviricetes</taxon>
        <taxon>Rerduovirus</taxon>
        <taxon>Rerduovirus RGL3</taxon>
    </lineage>
</organism>
<dbReference type="Proteomes" id="UP000005433">
    <property type="component" value="Segment"/>
</dbReference>
<reference evidence="1 2" key="1">
    <citation type="journal article" date="2013" name="Arch. Virol.">
        <title>Characterization and whole genome sequences of the Rhodococcus bacteriophages RGL3 and RER2.</title>
        <authorList>
            <person name="Petrovski S."/>
            <person name="Seviour R.J."/>
            <person name="Tillett D."/>
        </authorList>
    </citation>
    <scope>NUCLEOTIDE SEQUENCE [LARGE SCALE GENOMIC DNA]</scope>
</reference>
<name>G9FHP3_9CAUD</name>
<dbReference type="KEGG" id="vg:11541208"/>
<dbReference type="OrthoDB" id="14757at10239"/>
<dbReference type="RefSeq" id="YP_005087009.1">
    <property type="nucleotide sequence ID" value="NC_016650.1"/>
</dbReference>
<protein>
    <submittedName>
        <fullName evidence="1">Uncharacterized protein</fullName>
    </submittedName>
</protein>